<evidence type="ECO:0000256" key="2">
    <source>
        <dbReference type="ARBA" id="ARBA00022553"/>
    </source>
</evidence>
<dbReference type="InterPro" id="IPR009081">
    <property type="entry name" value="PP-bd_ACP"/>
</dbReference>
<reference evidence="6" key="1">
    <citation type="journal article" date="2019" name="Int. J. Syst. Evol. Microbiol.">
        <title>The Global Catalogue of Microorganisms (GCM) 10K type strain sequencing project: providing services to taxonomists for standard genome sequencing and annotation.</title>
        <authorList>
            <consortium name="The Broad Institute Genomics Platform"/>
            <consortium name="The Broad Institute Genome Sequencing Center for Infectious Disease"/>
            <person name="Wu L."/>
            <person name="Ma J."/>
        </authorList>
    </citation>
    <scope>NUCLEOTIDE SEQUENCE [LARGE SCALE GENOMIC DNA]</scope>
    <source>
        <strain evidence="6">JCM 3325</strain>
    </source>
</reference>
<dbReference type="Gene3D" id="1.10.1200.10">
    <property type="entry name" value="ACP-like"/>
    <property type="match status" value="1"/>
</dbReference>
<evidence type="ECO:0000256" key="1">
    <source>
        <dbReference type="ARBA" id="ARBA00022450"/>
    </source>
</evidence>
<organism evidence="5 6">
    <name type="scientific">Actinomadura vinacea</name>
    <dbReference type="NCBI Taxonomy" id="115336"/>
    <lineage>
        <taxon>Bacteria</taxon>
        <taxon>Bacillati</taxon>
        <taxon>Actinomycetota</taxon>
        <taxon>Actinomycetes</taxon>
        <taxon>Streptosporangiales</taxon>
        <taxon>Thermomonosporaceae</taxon>
        <taxon>Actinomadura</taxon>
    </lineage>
</organism>
<dbReference type="Proteomes" id="UP001501231">
    <property type="component" value="Unassembled WGS sequence"/>
</dbReference>
<keyword evidence="6" id="KW-1185">Reference proteome</keyword>
<keyword evidence="2" id="KW-0597">Phosphoprotein</keyword>
<dbReference type="SMART" id="SM00823">
    <property type="entry name" value="PKS_PP"/>
    <property type="match status" value="1"/>
</dbReference>
<dbReference type="PROSITE" id="PS00012">
    <property type="entry name" value="PHOSPHOPANTETHEINE"/>
    <property type="match status" value="1"/>
</dbReference>
<dbReference type="InterPro" id="IPR006162">
    <property type="entry name" value="Ppantetheine_attach_site"/>
</dbReference>
<dbReference type="PROSITE" id="PS50075">
    <property type="entry name" value="CARRIER"/>
    <property type="match status" value="1"/>
</dbReference>
<dbReference type="RefSeq" id="WP_344588395.1">
    <property type="nucleotide sequence ID" value="NZ_BAAARW010000006.1"/>
</dbReference>
<accession>A0ABP5VV06</accession>
<gene>
    <name evidence="5" type="ORF">GCM10010191_20000</name>
</gene>
<keyword evidence="1" id="KW-0596">Phosphopantetheine</keyword>
<evidence type="ECO:0000313" key="6">
    <source>
        <dbReference type="Proteomes" id="UP001501231"/>
    </source>
</evidence>
<proteinExistence type="predicted"/>
<dbReference type="SUPFAM" id="SSF47336">
    <property type="entry name" value="ACP-like"/>
    <property type="match status" value="1"/>
</dbReference>
<feature type="domain" description="Carrier" evidence="4">
    <location>
        <begin position="1"/>
        <end position="75"/>
    </location>
</feature>
<sequence length="104" mass="11903">MRDQRYELVLEVVRRVLRVELLDVHRDFFDLGANSLALMQVVSRVQQECGPAMSLADAFDAPDIDSFVRAAVERWPSASDESLNADAGRSAEPWTRRYPPRERI</sequence>
<dbReference type="Pfam" id="PF00550">
    <property type="entry name" value="PP-binding"/>
    <property type="match status" value="1"/>
</dbReference>
<evidence type="ECO:0000259" key="4">
    <source>
        <dbReference type="PROSITE" id="PS50075"/>
    </source>
</evidence>
<name>A0ABP5VV06_9ACTN</name>
<evidence type="ECO:0000313" key="5">
    <source>
        <dbReference type="EMBL" id="GAA2410969.1"/>
    </source>
</evidence>
<feature type="region of interest" description="Disordered" evidence="3">
    <location>
        <begin position="76"/>
        <end position="104"/>
    </location>
</feature>
<dbReference type="InterPro" id="IPR036736">
    <property type="entry name" value="ACP-like_sf"/>
</dbReference>
<dbReference type="EMBL" id="BAAARW010000006">
    <property type="protein sequence ID" value="GAA2410969.1"/>
    <property type="molecule type" value="Genomic_DNA"/>
</dbReference>
<evidence type="ECO:0000256" key="3">
    <source>
        <dbReference type="SAM" id="MobiDB-lite"/>
    </source>
</evidence>
<protein>
    <recommendedName>
        <fullName evidence="4">Carrier domain-containing protein</fullName>
    </recommendedName>
</protein>
<comment type="caution">
    <text evidence="5">The sequence shown here is derived from an EMBL/GenBank/DDBJ whole genome shotgun (WGS) entry which is preliminary data.</text>
</comment>
<dbReference type="InterPro" id="IPR020806">
    <property type="entry name" value="PKS_PP-bd"/>
</dbReference>